<accession>A0A2P4YVK4</accession>
<dbReference type="AlphaFoldDB" id="A0A2P4YVK4"/>
<evidence type="ECO:0000313" key="3">
    <source>
        <dbReference type="Proteomes" id="UP000237271"/>
    </source>
</evidence>
<organism evidence="2 3">
    <name type="scientific">Phytophthora palmivora</name>
    <dbReference type="NCBI Taxonomy" id="4796"/>
    <lineage>
        <taxon>Eukaryota</taxon>
        <taxon>Sar</taxon>
        <taxon>Stramenopiles</taxon>
        <taxon>Oomycota</taxon>
        <taxon>Peronosporomycetes</taxon>
        <taxon>Peronosporales</taxon>
        <taxon>Peronosporaceae</taxon>
        <taxon>Phytophthora</taxon>
    </lineage>
</organism>
<dbReference type="EMBL" id="NCKW01000012">
    <property type="protein sequence ID" value="POM81831.1"/>
    <property type="molecule type" value="Genomic_DNA"/>
</dbReference>
<proteinExistence type="predicted"/>
<evidence type="ECO:0008006" key="4">
    <source>
        <dbReference type="Google" id="ProtNLM"/>
    </source>
</evidence>
<feature type="region of interest" description="Disordered" evidence="1">
    <location>
        <begin position="309"/>
        <end position="342"/>
    </location>
</feature>
<evidence type="ECO:0000256" key="1">
    <source>
        <dbReference type="SAM" id="MobiDB-lite"/>
    </source>
</evidence>
<dbReference type="Proteomes" id="UP000237271">
    <property type="component" value="Unassembled WGS sequence"/>
</dbReference>
<keyword evidence="3" id="KW-1185">Reference proteome</keyword>
<gene>
    <name evidence="2" type="ORF">PHPALM_147</name>
</gene>
<dbReference type="OrthoDB" id="125650at2759"/>
<reference evidence="2 3" key="1">
    <citation type="journal article" date="2017" name="Genome Biol. Evol.">
        <title>Phytophthora megakarya and P. palmivora, closely related causal agents of cacao black pod rot, underwent increases in genome sizes and gene numbers by different mechanisms.</title>
        <authorList>
            <person name="Ali S.S."/>
            <person name="Shao J."/>
            <person name="Lary D.J."/>
            <person name="Kronmiller B."/>
            <person name="Shen D."/>
            <person name="Strem M.D."/>
            <person name="Amoako-Attah I."/>
            <person name="Akrofi A.Y."/>
            <person name="Begoude B.A."/>
            <person name="Ten Hoopen G.M."/>
            <person name="Coulibaly K."/>
            <person name="Kebe B.I."/>
            <person name="Melnick R.L."/>
            <person name="Guiltinan M.J."/>
            <person name="Tyler B.M."/>
            <person name="Meinhardt L.W."/>
            <person name="Bailey B.A."/>
        </authorList>
    </citation>
    <scope>NUCLEOTIDE SEQUENCE [LARGE SCALE GENOMIC DNA]</scope>
    <source>
        <strain evidence="3">sbr112.9</strain>
    </source>
</reference>
<comment type="caution">
    <text evidence="2">The sequence shown here is derived from an EMBL/GenBank/DDBJ whole genome shotgun (WGS) entry which is preliminary data.</text>
</comment>
<sequence>MRLIVTDRYYTSVPLAMQMLTMGFYTAGTVQTNRLGLPVSLLEGEQRGGKKRKPPKRRPVTIERGTFEVADHAHIQGLRAIRWWDNRAVYRLASGGSVELDRVVCRDKLTGEQAEVPCPRSLFLGLIDLAVINAYIIFNARRVADGLSKLPHVNFLKQLHLELCQLQEDDWDGLRESDEATATPSKARTAPMYRGHTVVINDEWRPGNNQSGRKRRTRACKVCSLLKGTDGARVGDSSIYCSDCKLPTSSKKPKAWRVFLSDKVRHRHNGALMSFFEIWHKAWRNGTILPKKARKRNIRARVPAAETLREELSEGEAELADNVSTDDDSPRAKRSRPSETQV</sequence>
<feature type="compositionally biased region" description="Acidic residues" evidence="1">
    <location>
        <begin position="313"/>
        <end position="327"/>
    </location>
</feature>
<dbReference type="PANTHER" id="PTHR46599:SF3">
    <property type="entry name" value="PIGGYBAC TRANSPOSABLE ELEMENT-DERIVED PROTEIN 4"/>
    <property type="match status" value="1"/>
</dbReference>
<name>A0A2P4YVK4_9STRA</name>
<protein>
    <recommendedName>
        <fullName evidence="4">PiggyBac transposable element-derived protein domain-containing protein</fullName>
    </recommendedName>
</protein>
<evidence type="ECO:0000313" key="2">
    <source>
        <dbReference type="EMBL" id="POM81831.1"/>
    </source>
</evidence>
<dbReference type="PANTHER" id="PTHR46599">
    <property type="entry name" value="PIGGYBAC TRANSPOSABLE ELEMENT-DERIVED PROTEIN 4"/>
    <property type="match status" value="1"/>
</dbReference>